<accession>A0A5B9NJL4</accession>
<reference evidence="1 2" key="1">
    <citation type="submission" date="2019-04" db="EMBL/GenBank/DDBJ databases">
        <authorList>
            <person name="Anderson K.J."/>
            <person name="Thurgood T.L."/>
            <person name="Sharma R."/>
            <person name="Arens D.K."/>
            <person name="Kruger J.L."/>
            <person name="Thompson D.W."/>
            <person name="Casjens S."/>
            <person name="Grose J.H."/>
        </authorList>
    </citation>
    <scope>NUCLEOTIDE SEQUENCE [LARGE SCALE GENOMIC DNA]</scope>
</reference>
<organism evidence="1 2">
    <name type="scientific">Klebsiella phage vB_KaeM_KaAlpha</name>
    <dbReference type="NCBI Taxonomy" id="2591367"/>
    <lineage>
        <taxon>Viruses</taxon>
        <taxon>Duplodnaviria</taxon>
        <taxon>Heunggongvirae</taxon>
        <taxon>Uroviricota</taxon>
        <taxon>Caudoviricetes</taxon>
        <taxon>Pantevenvirales</taxon>
        <taxon>Straboviridae</taxon>
        <taxon>Tevenvirinae</taxon>
        <taxon>Karamvirus</taxon>
        <taxon>Karamvirus pg7</taxon>
    </lineage>
</organism>
<dbReference type="EMBL" id="MN013084">
    <property type="protein sequence ID" value="QEG13055.1"/>
    <property type="molecule type" value="Genomic_DNA"/>
</dbReference>
<gene>
    <name evidence="1" type="ORF">KAALPHA_18</name>
</gene>
<evidence type="ECO:0000313" key="1">
    <source>
        <dbReference type="EMBL" id="QEG13055.1"/>
    </source>
</evidence>
<proteinExistence type="predicted"/>
<evidence type="ECO:0000313" key="2">
    <source>
        <dbReference type="Proteomes" id="UP000325316"/>
    </source>
</evidence>
<dbReference type="Proteomes" id="UP000325316">
    <property type="component" value="Segment"/>
</dbReference>
<sequence length="150" mass="16181">MKGDKMASKMIGKSVKVIGGQNKGLVGWIISDNAARGQYIINVAGPTLGSSGFKIYAKYRFVEVNEPIDTALVKAKSKFEGKPVSVDLHNALENSSGKTINGMGAWVSLVYRDEDTDQIVANVVFMGEYAVVPVDDISYVMSYGNRPGRA</sequence>
<name>A0A5B9NJL4_9CAUD</name>
<protein>
    <submittedName>
        <fullName evidence="1">Uncharacterized protein</fullName>
    </submittedName>
</protein>